<dbReference type="EMBL" id="JAWWNJ010000016">
    <property type="protein sequence ID" value="KAK7039311.1"/>
    <property type="molecule type" value="Genomic_DNA"/>
</dbReference>
<dbReference type="GO" id="GO:0003950">
    <property type="term" value="F:NAD+ poly-ADP-ribosyltransferase activity"/>
    <property type="evidence" value="ECO:0007669"/>
    <property type="project" value="InterPro"/>
</dbReference>
<proteinExistence type="predicted"/>
<evidence type="ECO:0000256" key="1">
    <source>
        <dbReference type="SAM" id="MobiDB-lite"/>
    </source>
</evidence>
<protein>
    <submittedName>
        <fullName evidence="3">ADP-ribosylation</fullName>
    </submittedName>
</protein>
<reference evidence="3 4" key="1">
    <citation type="journal article" date="2024" name="J Genomics">
        <title>Draft genome sequencing and assembly of Favolaschia claudopus CIRM-BRFM 2984 isolated from oak limbs.</title>
        <authorList>
            <person name="Navarro D."/>
            <person name="Drula E."/>
            <person name="Chaduli D."/>
            <person name="Cazenave R."/>
            <person name="Ahrendt S."/>
            <person name="Wang J."/>
            <person name="Lipzen A."/>
            <person name="Daum C."/>
            <person name="Barry K."/>
            <person name="Grigoriev I.V."/>
            <person name="Favel A."/>
            <person name="Rosso M.N."/>
            <person name="Martin F."/>
        </authorList>
    </citation>
    <scope>NUCLEOTIDE SEQUENCE [LARGE SCALE GENOMIC DNA]</scope>
    <source>
        <strain evidence="3 4">CIRM-BRFM 2984</strain>
    </source>
</reference>
<feature type="domain" description="PARP catalytic" evidence="2">
    <location>
        <begin position="179"/>
        <end position="324"/>
    </location>
</feature>
<dbReference type="InterPro" id="IPR012317">
    <property type="entry name" value="Poly(ADP-ribose)pol_cat_dom"/>
</dbReference>
<feature type="region of interest" description="Disordered" evidence="1">
    <location>
        <begin position="391"/>
        <end position="423"/>
    </location>
</feature>
<dbReference type="PANTHER" id="PTHR45740:SF2">
    <property type="entry name" value="POLY [ADP-RIBOSE] POLYMERASE"/>
    <property type="match status" value="1"/>
</dbReference>
<organism evidence="3 4">
    <name type="scientific">Favolaschia claudopus</name>
    <dbReference type="NCBI Taxonomy" id="2862362"/>
    <lineage>
        <taxon>Eukaryota</taxon>
        <taxon>Fungi</taxon>
        <taxon>Dikarya</taxon>
        <taxon>Basidiomycota</taxon>
        <taxon>Agaricomycotina</taxon>
        <taxon>Agaricomycetes</taxon>
        <taxon>Agaricomycetidae</taxon>
        <taxon>Agaricales</taxon>
        <taxon>Marasmiineae</taxon>
        <taxon>Mycenaceae</taxon>
        <taxon>Favolaschia</taxon>
    </lineage>
</organism>
<feature type="region of interest" description="Disordered" evidence="1">
    <location>
        <begin position="27"/>
        <end position="76"/>
    </location>
</feature>
<gene>
    <name evidence="3" type="ORF">R3P38DRAFT_2898808</name>
</gene>
<sequence>MASVIWIDSDIDDDDDFIEIIEASPRKPLAGPSTIVNTPRRPKADKKRYRAESPDSDIDIVEATPKPKVPRSVPQDHDDHAMAMALQKKWEDEDAIAQKQAAKIEERSLKLVARLQEMDQKMAEKRRQLAGSQDVPDDGIVFRVVVDADGKTIEGDDDPDNAERLEVVKKDFEQAIAGGLKVKTVQWFVNAKLEARFEAAKAQLVSLGIDATEMNLFHGTAEANIQPILENGFLIPGVSPGVQMVNGAACGIGIYLATSPSTSLSYTQGASRMFMCRVIPGRTSPKISQAVPAPLGQNGHESWTMNAGVYVVKYADLVVPRYVVEFQNSYNAHAYRLPVVAPPIVAPLGGLGVIGGMAAGPAVPFNYAQWAAMFMAAAPALPAVAAPAPKRTRATAAKPRATRAVKGKGKAKVKQEDHDGQYY</sequence>
<dbReference type="Gene3D" id="3.90.228.10">
    <property type="match status" value="1"/>
</dbReference>
<name>A0AAW0CJ35_9AGAR</name>
<comment type="caution">
    <text evidence="3">The sequence shown here is derived from an EMBL/GenBank/DDBJ whole genome shotgun (WGS) entry which is preliminary data.</text>
</comment>
<evidence type="ECO:0000313" key="3">
    <source>
        <dbReference type="EMBL" id="KAK7039311.1"/>
    </source>
</evidence>
<evidence type="ECO:0000313" key="4">
    <source>
        <dbReference type="Proteomes" id="UP001362999"/>
    </source>
</evidence>
<dbReference type="Pfam" id="PF00644">
    <property type="entry name" value="PARP"/>
    <property type="match status" value="1"/>
</dbReference>
<dbReference type="PANTHER" id="PTHR45740">
    <property type="entry name" value="POLY [ADP-RIBOSE] POLYMERASE"/>
    <property type="match status" value="1"/>
</dbReference>
<feature type="compositionally biased region" description="Basic residues" evidence="1">
    <location>
        <begin position="40"/>
        <end position="49"/>
    </location>
</feature>
<dbReference type="Proteomes" id="UP001362999">
    <property type="component" value="Unassembled WGS sequence"/>
</dbReference>
<feature type="compositionally biased region" description="Basic and acidic residues" evidence="1">
    <location>
        <begin position="413"/>
        <end position="423"/>
    </location>
</feature>
<dbReference type="AlphaFoldDB" id="A0AAW0CJ35"/>
<dbReference type="SUPFAM" id="SSF56399">
    <property type="entry name" value="ADP-ribosylation"/>
    <property type="match status" value="1"/>
</dbReference>
<dbReference type="InterPro" id="IPR051712">
    <property type="entry name" value="ARTD-AVP"/>
</dbReference>
<dbReference type="GO" id="GO:1990404">
    <property type="term" value="F:NAD+-protein mono-ADP-ribosyltransferase activity"/>
    <property type="evidence" value="ECO:0007669"/>
    <property type="project" value="TreeGrafter"/>
</dbReference>
<keyword evidence="4" id="KW-1185">Reference proteome</keyword>
<dbReference type="GO" id="GO:0005634">
    <property type="term" value="C:nucleus"/>
    <property type="evidence" value="ECO:0007669"/>
    <property type="project" value="TreeGrafter"/>
</dbReference>
<evidence type="ECO:0000259" key="2">
    <source>
        <dbReference type="Pfam" id="PF00644"/>
    </source>
</evidence>
<accession>A0AAW0CJ35</accession>
<feature type="compositionally biased region" description="Basic residues" evidence="1">
    <location>
        <begin position="400"/>
        <end position="412"/>
    </location>
</feature>